<dbReference type="Proteomes" id="UP000494206">
    <property type="component" value="Unassembled WGS sequence"/>
</dbReference>
<keyword evidence="1" id="KW-0732">Signal</keyword>
<keyword evidence="3" id="KW-1185">Reference proteome</keyword>
<evidence type="ECO:0000256" key="1">
    <source>
        <dbReference type="SAM" id="SignalP"/>
    </source>
</evidence>
<feature type="chain" id="PRO_5035805764" evidence="1">
    <location>
        <begin position="19"/>
        <end position="152"/>
    </location>
</feature>
<dbReference type="EMBL" id="CADEPM010000003">
    <property type="protein sequence ID" value="CAB3401926.1"/>
    <property type="molecule type" value="Genomic_DNA"/>
</dbReference>
<feature type="signal peptide" evidence="1">
    <location>
        <begin position="1"/>
        <end position="18"/>
    </location>
</feature>
<sequence>MRHLQFLIFLVIVTIASSGTILAATSDPLRVANDLIYYMSTYITSNNQWNFRSLFLFNPSIAFPPDMPLHRFFHLASANDRFRSNFHIELSSVPRRGLSPNRVEFKFTIHYCILQVQGCARRMYTLSARVKRVNHNVVGWAFESLTPIPAGK</sequence>
<comment type="caution">
    <text evidence="2">The sequence shown here is derived from an EMBL/GenBank/DDBJ whole genome shotgun (WGS) entry which is preliminary data.</text>
</comment>
<evidence type="ECO:0000313" key="2">
    <source>
        <dbReference type="EMBL" id="CAB3401926.1"/>
    </source>
</evidence>
<proteinExistence type="predicted"/>
<accession>A0A8S1EQU8</accession>
<evidence type="ECO:0000313" key="3">
    <source>
        <dbReference type="Proteomes" id="UP000494206"/>
    </source>
</evidence>
<organism evidence="2 3">
    <name type="scientific">Caenorhabditis bovis</name>
    <dbReference type="NCBI Taxonomy" id="2654633"/>
    <lineage>
        <taxon>Eukaryota</taxon>
        <taxon>Metazoa</taxon>
        <taxon>Ecdysozoa</taxon>
        <taxon>Nematoda</taxon>
        <taxon>Chromadorea</taxon>
        <taxon>Rhabditida</taxon>
        <taxon>Rhabditina</taxon>
        <taxon>Rhabditomorpha</taxon>
        <taxon>Rhabditoidea</taxon>
        <taxon>Rhabditidae</taxon>
        <taxon>Peloderinae</taxon>
        <taxon>Caenorhabditis</taxon>
    </lineage>
</organism>
<dbReference type="AlphaFoldDB" id="A0A8S1EQU8"/>
<gene>
    <name evidence="2" type="ORF">CBOVIS_LOCUS4607</name>
</gene>
<name>A0A8S1EQU8_9PELO</name>
<protein>
    <submittedName>
        <fullName evidence="2">Uncharacterized protein</fullName>
    </submittedName>
</protein>
<reference evidence="2 3" key="1">
    <citation type="submission" date="2020-04" db="EMBL/GenBank/DDBJ databases">
        <authorList>
            <person name="Laetsch R D."/>
            <person name="Stevens L."/>
            <person name="Kumar S."/>
            <person name="Blaxter L. M."/>
        </authorList>
    </citation>
    <scope>NUCLEOTIDE SEQUENCE [LARGE SCALE GENOMIC DNA]</scope>
</reference>